<keyword evidence="1" id="KW-0732">Signal</keyword>
<dbReference type="AlphaFoldDB" id="A0A5C8LZM4"/>
<reference evidence="2 3" key="1">
    <citation type="submission" date="2019-08" db="EMBL/GenBank/DDBJ databases">
        <title>Draft genome analysis of Rheinheimera tangshanensis isolated from the roots of fresh rice plants (Oryza sativa).</title>
        <authorList>
            <person name="Yu Q."/>
            <person name="Qi Y."/>
            <person name="Zhang H."/>
            <person name="Pu J."/>
        </authorList>
    </citation>
    <scope>NUCLEOTIDE SEQUENCE [LARGE SCALE GENOMIC DNA]</scope>
    <source>
        <strain evidence="2 3">JA3-B52</strain>
    </source>
</reference>
<evidence type="ECO:0000313" key="3">
    <source>
        <dbReference type="Proteomes" id="UP000321814"/>
    </source>
</evidence>
<sequence>MKIQHLIAYIGLICFINATAPLQAAEPLRHMTLQQLCQPLPVQPTYEQFQAYEHCTKEQGPEQIARYFAQIYQKKQGKAILAYLDGSELRLQDVIVDDAEHYQNFFLWGCDHSKRYCVIFKAGWEWWSYLLIDRKTKLTTELTGAPVFSPDSQLVFEYLDSRNSDTFDRNIVKL</sequence>
<comment type="caution">
    <text evidence="2">The sequence shown here is derived from an EMBL/GenBank/DDBJ whole genome shotgun (WGS) entry which is preliminary data.</text>
</comment>
<feature type="signal peptide" evidence="1">
    <location>
        <begin position="1"/>
        <end position="24"/>
    </location>
</feature>
<feature type="chain" id="PRO_5022761425" evidence="1">
    <location>
        <begin position="25"/>
        <end position="174"/>
    </location>
</feature>
<keyword evidence="3" id="KW-1185">Reference proteome</keyword>
<dbReference type="Proteomes" id="UP000321814">
    <property type="component" value="Unassembled WGS sequence"/>
</dbReference>
<accession>A0A5C8LZM4</accession>
<proteinExistence type="predicted"/>
<protein>
    <submittedName>
        <fullName evidence="2">Uncharacterized protein</fullName>
    </submittedName>
</protein>
<evidence type="ECO:0000313" key="2">
    <source>
        <dbReference type="EMBL" id="TXK82746.1"/>
    </source>
</evidence>
<name>A0A5C8LZM4_9GAMM</name>
<dbReference type="EMBL" id="VRLR01000001">
    <property type="protein sequence ID" value="TXK82746.1"/>
    <property type="molecule type" value="Genomic_DNA"/>
</dbReference>
<gene>
    <name evidence="2" type="ORF">FU839_00175</name>
</gene>
<dbReference type="RefSeq" id="WP_147902707.1">
    <property type="nucleotide sequence ID" value="NZ_BAAAGC010000002.1"/>
</dbReference>
<organism evidence="2 3">
    <name type="scientific">Rheinheimera tangshanensis</name>
    <dbReference type="NCBI Taxonomy" id="400153"/>
    <lineage>
        <taxon>Bacteria</taxon>
        <taxon>Pseudomonadati</taxon>
        <taxon>Pseudomonadota</taxon>
        <taxon>Gammaproteobacteria</taxon>
        <taxon>Chromatiales</taxon>
        <taxon>Chromatiaceae</taxon>
        <taxon>Rheinheimera</taxon>
    </lineage>
</organism>
<evidence type="ECO:0000256" key="1">
    <source>
        <dbReference type="SAM" id="SignalP"/>
    </source>
</evidence>